<dbReference type="InterPro" id="IPR051694">
    <property type="entry name" value="Immunoregulatory_rcpt-like"/>
</dbReference>
<evidence type="ECO:0000256" key="4">
    <source>
        <dbReference type="ARBA" id="ARBA00023136"/>
    </source>
</evidence>
<name>A0A6A6AQ04_9PLEO</name>
<keyword evidence="2 6" id="KW-0812">Transmembrane</keyword>
<keyword evidence="8" id="KW-1185">Reference proteome</keyword>
<accession>A0A6A6AQ04</accession>
<dbReference type="GeneID" id="54410533"/>
<evidence type="ECO:0000256" key="5">
    <source>
        <dbReference type="SAM" id="MobiDB-lite"/>
    </source>
</evidence>
<dbReference type="OrthoDB" id="3793482at2759"/>
<feature type="transmembrane region" description="Helical" evidence="6">
    <location>
        <begin position="179"/>
        <end position="201"/>
    </location>
</feature>
<evidence type="ECO:0000313" key="7">
    <source>
        <dbReference type="EMBL" id="KAF2133616.1"/>
    </source>
</evidence>
<evidence type="ECO:0000256" key="3">
    <source>
        <dbReference type="ARBA" id="ARBA00022989"/>
    </source>
</evidence>
<dbReference type="GO" id="GO:0071944">
    <property type="term" value="C:cell periphery"/>
    <property type="evidence" value="ECO:0007669"/>
    <property type="project" value="UniProtKB-ARBA"/>
</dbReference>
<keyword evidence="3 6" id="KW-1133">Transmembrane helix</keyword>
<dbReference type="PANTHER" id="PTHR15549">
    <property type="entry name" value="PAIRED IMMUNOGLOBULIN-LIKE TYPE 2 RECEPTOR"/>
    <property type="match status" value="1"/>
</dbReference>
<protein>
    <recommendedName>
        <fullName evidence="9">Apple domain-containing protein</fullName>
    </recommendedName>
</protein>
<gene>
    <name evidence="7" type="ORF">P153DRAFT_382045</name>
</gene>
<feature type="region of interest" description="Disordered" evidence="5">
    <location>
        <begin position="129"/>
        <end position="177"/>
    </location>
</feature>
<dbReference type="GO" id="GO:0016020">
    <property type="term" value="C:membrane"/>
    <property type="evidence" value="ECO:0007669"/>
    <property type="project" value="UniProtKB-SubCell"/>
</dbReference>
<reference evidence="7" key="1">
    <citation type="journal article" date="2020" name="Stud. Mycol.">
        <title>101 Dothideomycetes genomes: a test case for predicting lifestyles and emergence of pathogens.</title>
        <authorList>
            <person name="Haridas S."/>
            <person name="Albert R."/>
            <person name="Binder M."/>
            <person name="Bloem J."/>
            <person name="Labutti K."/>
            <person name="Salamov A."/>
            <person name="Andreopoulos B."/>
            <person name="Baker S."/>
            <person name="Barry K."/>
            <person name="Bills G."/>
            <person name="Bluhm B."/>
            <person name="Cannon C."/>
            <person name="Castanera R."/>
            <person name="Culley D."/>
            <person name="Daum C."/>
            <person name="Ezra D."/>
            <person name="Gonzalez J."/>
            <person name="Henrissat B."/>
            <person name="Kuo A."/>
            <person name="Liang C."/>
            <person name="Lipzen A."/>
            <person name="Lutzoni F."/>
            <person name="Magnuson J."/>
            <person name="Mondo S."/>
            <person name="Nolan M."/>
            <person name="Ohm R."/>
            <person name="Pangilinan J."/>
            <person name="Park H.-J."/>
            <person name="Ramirez L."/>
            <person name="Alfaro M."/>
            <person name="Sun H."/>
            <person name="Tritt A."/>
            <person name="Yoshinaga Y."/>
            <person name="Zwiers L.-H."/>
            <person name="Turgeon B."/>
            <person name="Goodwin S."/>
            <person name="Spatafora J."/>
            <person name="Crous P."/>
            <person name="Grigoriev I."/>
        </authorList>
    </citation>
    <scope>NUCLEOTIDE SEQUENCE</scope>
    <source>
        <strain evidence="7">CBS 119687</strain>
    </source>
</reference>
<sequence>MAQTACQGATSTYNQSGLVVPFKNLCGKDIQARVDYLSPTDELSWSACLARCVESAPLCYGFDYTPHGLSTSNCWLMGAAFLESSALAQTYTVDAAMLGDDVLDGLSGDCLRLGLLGCYQKGVRIGLGTSTSTPTSATSATTTGLSRDSTGTSISTASASASPSPSPEGSSGPSTGTKAGIGAGVGGAVILACIVLGFVISKCRKSKAAVREKHPAPYSDLIVDQDARRRELAELPA</sequence>
<dbReference type="Proteomes" id="UP000799771">
    <property type="component" value="Unassembled WGS sequence"/>
</dbReference>
<proteinExistence type="predicted"/>
<evidence type="ECO:0008006" key="9">
    <source>
        <dbReference type="Google" id="ProtNLM"/>
    </source>
</evidence>
<evidence type="ECO:0000256" key="2">
    <source>
        <dbReference type="ARBA" id="ARBA00022692"/>
    </source>
</evidence>
<organism evidence="7 8">
    <name type="scientific">Dothidotthia symphoricarpi CBS 119687</name>
    <dbReference type="NCBI Taxonomy" id="1392245"/>
    <lineage>
        <taxon>Eukaryota</taxon>
        <taxon>Fungi</taxon>
        <taxon>Dikarya</taxon>
        <taxon>Ascomycota</taxon>
        <taxon>Pezizomycotina</taxon>
        <taxon>Dothideomycetes</taxon>
        <taxon>Pleosporomycetidae</taxon>
        <taxon>Pleosporales</taxon>
        <taxon>Dothidotthiaceae</taxon>
        <taxon>Dothidotthia</taxon>
    </lineage>
</organism>
<evidence type="ECO:0000313" key="8">
    <source>
        <dbReference type="Proteomes" id="UP000799771"/>
    </source>
</evidence>
<evidence type="ECO:0000256" key="1">
    <source>
        <dbReference type="ARBA" id="ARBA00004167"/>
    </source>
</evidence>
<dbReference type="EMBL" id="ML977499">
    <property type="protein sequence ID" value="KAF2133616.1"/>
    <property type="molecule type" value="Genomic_DNA"/>
</dbReference>
<dbReference type="AlphaFoldDB" id="A0A6A6AQ04"/>
<evidence type="ECO:0000256" key="6">
    <source>
        <dbReference type="SAM" id="Phobius"/>
    </source>
</evidence>
<keyword evidence="4 6" id="KW-0472">Membrane</keyword>
<comment type="subcellular location">
    <subcellularLocation>
        <location evidence="1">Membrane</location>
        <topology evidence="1">Single-pass membrane protein</topology>
    </subcellularLocation>
</comment>
<dbReference type="RefSeq" id="XP_033528003.1">
    <property type="nucleotide sequence ID" value="XM_033670101.1"/>
</dbReference>